<dbReference type="EMBL" id="HBEO01034420">
    <property type="protein sequence ID" value="CAD8507767.1"/>
    <property type="molecule type" value="Transcribed_RNA"/>
</dbReference>
<dbReference type="PROSITE" id="PS51269">
    <property type="entry name" value="COMM"/>
    <property type="match status" value="1"/>
</dbReference>
<name>A0A7S0I0Z1_9CRYP</name>
<feature type="domain" description="COMM" evidence="1">
    <location>
        <begin position="141"/>
        <end position="208"/>
    </location>
</feature>
<reference evidence="2" key="1">
    <citation type="submission" date="2021-01" db="EMBL/GenBank/DDBJ databases">
        <authorList>
            <person name="Corre E."/>
            <person name="Pelletier E."/>
            <person name="Niang G."/>
            <person name="Scheremetjew M."/>
            <person name="Finn R."/>
            <person name="Kale V."/>
            <person name="Holt S."/>
            <person name="Cochrane G."/>
            <person name="Meng A."/>
            <person name="Brown T."/>
            <person name="Cohen L."/>
        </authorList>
    </citation>
    <scope>NUCLEOTIDE SEQUENCE</scope>
    <source>
        <strain evidence="2">CCMP325</strain>
    </source>
</reference>
<evidence type="ECO:0000259" key="1">
    <source>
        <dbReference type="PROSITE" id="PS51269"/>
    </source>
</evidence>
<gene>
    <name evidence="2" type="ORF">HPHI1048_LOCUS23307</name>
</gene>
<accession>A0A7S0I0Z1</accession>
<organism evidence="2">
    <name type="scientific">Hanusia phi</name>
    <dbReference type="NCBI Taxonomy" id="3032"/>
    <lineage>
        <taxon>Eukaryota</taxon>
        <taxon>Cryptophyceae</taxon>
        <taxon>Pyrenomonadales</taxon>
        <taxon>Geminigeraceae</taxon>
        <taxon>Hanusia</taxon>
    </lineage>
</organism>
<protein>
    <recommendedName>
        <fullName evidence="1">COMM domain-containing protein</fullName>
    </recommendedName>
</protein>
<evidence type="ECO:0000313" key="2">
    <source>
        <dbReference type="EMBL" id="CAD8507767.1"/>
    </source>
</evidence>
<dbReference type="Pfam" id="PF07258">
    <property type="entry name" value="COMM_domain"/>
    <property type="match status" value="1"/>
</dbReference>
<dbReference type="InterPro" id="IPR017920">
    <property type="entry name" value="COMM"/>
</dbReference>
<proteinExistence type="predicted"/>
<dbReference type="AlphaFoldDB" id="A0A7S0I0Z1"/>
<sequence>MEGFLSSPPEGLSSASKILDAMPKRSLEKLGNEICCIVLQKKGYLSTNALAAEIVADPEQQELVIQGAEGVKRANHAINALLYIYRDAASKAVSPDLFRTTLLARCDLSQDTSMILTRVFEQKQALLVSSDKIKSFLSLGKLVKFDWKLSYASESSSCAALNTPVVVLHFLVSDENFQVSSHSLELTIAQFEEFAATIHEMCSLVETL</sequence>